<dbReference type="Gene3D" id="3.40.718.10">
    <property type="entry name" value="Isopropylmalate Dehydrogenase"/>
    <property type="match status" value="1"/>
</dbReference>
<dbReference type="GeneID" id="106169721"/>
<comment type="similarity">
    <text evidence="2">Belongs to the isocitrate and isopropylmalate dehydrogenases family.</text>
</comment>
<evidence type="ECO:0000313" key="8">
    <source>
        <dbReference type="RefSeq" id="XP_013404770.1"/>
    </source>
</evidence>
<dbReference type="NCBIfam" id="TIGR00175">
    <property type="entry name" value="mito_nad_idh"/>
    <property type="match status" value="1"/>
</dbReference>
<evidence type="ECO:0000256" key="4">
    <source>
        <dbReference type="ARBA" id="ARBA00022946"/>
    </source>
</evidence>
<organism evidence="7 8">
    <name type="scientific">Lingula anatina</name>
    <name type="common">Brachiopod</name>
    <name type="synonym">Lingula unguis</name>
    <dbReference type="NCBI Taxonomy" id="7574"/>
    <lineage>
        <taxon>Eukaryota</taxon>
        <taxon>Metazoa</taxon>
        <taxon>Spiralia</taxon>
        <taxon>Lophotrochozoa</taxon>
        <taxon>Brachiopoda</taxon>
        <taxon>Linguliformea</taxon>
        <taxon>Lingulata</taxon>
        <taxon>Lingulida</taxon>
        <taxon>Linguloidea</taxon>
        <taxon>Lingulidae</taxon>
        <taxon>Lingula</taxon>
    </lineage>
</organism>
<evidence type="ECO:0000256" key="1">
    <source>
        <dbReference type="ARBA" id="ARBA00004173"/>
    </source>
</evidence>
<dbReference type="InterPro" id="IPR024084">
    <property type="entry name" value="IsoPropMal-DH-like_dom"/>
</dbReference>
<dbReference type="Proteomes" id="UP000085678">
    <property type="component" value="Unplaced"/>
</dbReference>
<comment type="subcellular location">
    <subcellularLocation>
        <location evidence="1">Mitochondrion</location>
    </subcellularLocation>
</comment>
<dbReference type="GO" id="GO:0005739">
    <property type="term" value="C:mitochondrion"/>
    <property type="evidence" value="ECO:0007669"/>
    <property type="project" value="UniProtKB-SubCell"/>
</dbReference>
<dbReference type="OrthoDB" id="10261637at2759"/>
<evidence type="ECO:0000256" key="2">
    <source>
        <dbReference type="ARBA" id="ARBA00007769"/>
    </source>
</evidence>
<dbReference type="PANTHER" id="PTHR11835:SF60">
    <property type="entry name" value="ISOCITRATE DEHYDROGENASE [NAD] SUBUNIT, MITOCHONDRIAL"/>
    <property type="match status" value="1"/>
</dbReference>
<dbReference type="PANTHER" id="PTHR11835">
    <property type="entry name" value="DECARBOXYLATING DEHYDROGENASES-ISOCITRATE, ISOPROPYLMALATE, TARTRATE"/>
    <property type="match status" value="1"/>
</dbReference>
<accession>A0A1S3J2Y4</accession>
<keyword evidence="7" id="KW-1185">Reference proteome</keyword>
<dbReference type="GO" id="GO:0006099">
    <property type="term" value="P:tricarboxylic acid cycle"/>
    <property type="evidence" value="ECO:0007669"/>
    <property type="project" value="UniProtKB-KW"/>
</dbReference>
<evidence type="ECO:0000259" key="6">
    <source>
        <dbReference type="SMART" id="SM01329"/>
    </source>
</evidence>
<keyword evidence="4" id="KW-0809">Transit peptide</keyword>
<name>A0A1S3J2Y4_LINAN</name>
<dbReference type="InterPro" id="IPR004434">
    <property type="entry name" value="Isocitrate_DH_NAD"/>
</dbReference>
<proteinExistence type="inferred from homology"/>
<sequence length="392" mass="42559">MASGVGRSASVLRAFVSNFSLRTLSNEHFLSGLRCVSCLHKRGYSTPAPTVRAQYGGRHTVTLMAGDGVGPELMGHVKQVFRYAGVPVDFEEIRLDREHNDSEAFRQALLAVKRNGTALKGSVETGIDSPTGSLNAQLRTELDLFASVIKVQSIPGVQTRHDNIDVVIIRENTEGEYSNLEHENVPGVVESLKIITAAKSTRIARYAFNYAVEHGRKKVTAVHKANIMKLGDGLFLECCRKVSEEFPQIEFESMIIDNCSMQMVSRPQQFDVMVLPNLYGNIVGNIAAGLTGGQGVVPGMNIGENYAIFESGTRNSGRSIAGKDIANPAAMLLASADLLEHIGLKSHSELIRDAVIKVIVEDKIHTPDLGGQATTVQVVQAVIGHVREKTKQ</sequence>
<dbReference type="SMART" id="SM01329">
    <property type="entry name" value="Iso_dh"/>
    <property type="match status" value="1"/>
</dbReference>
<keyword evidence="5" id="KW-0496">Mitochondrion</keyword>
<feature type="domain" description="Isopropylmalate dehydrogenase-like" evidence="6">
    <location>
        <begin position="60"/>
        <end position="382"/>
    </location>
</feature>
<gene>
    <name evidence="8" type="primary">LOC106169721</name>
</gene>
<dbReference type="SUPFAM" id="SSF53659">
    <property type="entry name" value="Isocitrate/Isopropylmalate dehydrogenase-like"/>
    <property type="match status" value="1"/>
</dbReference>
<evidence type="ECO:0000256" key="5">
    <source>
        <dbReference type="ARBA" id="ARBA00023128"/>
    </source>
</evidence>
<evidence type="ECO:0000256" key="3">
    <source>
        <dbReference type="ARBA" id="ARBA00022532"/>
    </source>
</evidence>
<evidence type="ECO:0000313" key="7">
    <source>
        <dbReference type="Proteomes" id="UP000085678"/>
    </source>
</evidence>
<dbReference type="RefSeq" id="XP_013404770.1">
    <property type="nucleotide sequence ID" value="XM_013549316.1"/>
</dbReference>
<reference evidence="8" key="1">
    <citation type="submission" date="2025-08" db="UniProtKB">
        <authorList>
            <consortium name="RefSeq"/>
        </authorList>
    </citation>
    <scope>IDENTIFICATION</scope>
    <source>
        <tissue evidence="8">Gonads</tissue>
    </source>
</reference>
<dbReference type="FunFam" id="3.40.718.10:FF:000001">
    <property type="entry name" value="Isocitrate dehydrogenase [NAD] subunit, mitochondrial"/>
    <property type="match status" value="1"/>
</dbReference>
<dbReference type="AlphaFoldDB" id="A0A1S3J2Y4"/>
<protein>
    <submittedName>
        <fullName evidence="8">Isocitrate dehydrogenase [NAD] subunit gamma, mitochondrial isoform X2</fullName>
    </submittedName>
</protein>
<dbReference type="Pfam" id="PF00180">
    <property type="entry name" value="Iso_dh"/>
    <property type="match status" value="1"/>
</dbReference>
<dbReference type="GO" id="GO:0006102">
    <property type="term" value="P:isocitrate metabolic process"/>
    <property type="evidence" value="ECO:0007669"/>
    <property type="project" value="TreeGrafter"/>
</dbReference>
<keyword evidence="3" id="KW-0816">Tricarboxylic acid cycle</keyword>